<dbReference type="SUPFAM" id="SSF55945">
    <property type="entry name" value="TATA-box binding protein-like"/>
    <property type="match status" value="1"/>
</dbReference>
<accession>A0AA36MPH0</accession>
<dbReference type="AlphaFoldDB" id="A0AA36MPH0"/>
<dbReference type="EMBL" id="CAUJNA010000713">
    <property type="protein sequence ID" value="CAJ1380445.1"/>
    <property type="molecule type" value="Genomic_DNA"/>
</dbReference>
<organism evidence="4 5">
    <name type="scientific">Effrenium voratum</name>
    <dbReference type="NCBI Taxonomy" id="2562239"/>
    <lineage>
        <taxon>Eukaryota</taxon>
        <taxon>Sar</taxon>
        <taxon>Alveolata</taxon>
        <taxon>Dinophyceae</taxon>
        <taxon>Suessiales</taxon>
        <taxon>Symbiodiniaceae</taxon>
        <taxon>Effrenium</taxon>
    </lineage>
</organism>
<evidence type="ECO:0000313" key="4">
    <source>
        <dbReference type="EMBL" id="CAJ1380445.1"/>
    </source>
</evidence>
<evidence type="ECO:0000256" key="1">
    <source>
        <dbReference type="ARBA" id="ARBA00005560"/>
    </source>
</evidence>
<gene>
    <name evidence="4" type="ORF">EVOR1521_LOCUS8383</name>
</gene>
<sequence length="258" mass="27732">MDESTLWNQLCLAEEDVELESPEAAPLEAAKDEELATAIALQPEAAVQITLGREEALRAQAAASAGGAPAARAAEAAQLRGVRVRQLMANFELGISLDLAQLALQAPNAERRGSTLHVRSFNPRYGAILHQSGRVSMHSSGLAEEEARMAAKKLARMVRKCHCAAVTFKRYTVRNVQLAANLPFRLQPESACKVLGALPGFQVLKVTRNAVEVEVKDLGSVLLQSCGLLLTQRSKSIALSLAAMKAVAPSLQECGIWW</sequence>
<proteinExistence type="inferred from homology"/>
<dbReference type="Proteomes" id="UP001178507">
    <property type="component" value="Unassembled WGS sequence"/>
</dbReference>
<dbReference type="InterPro" id="IPR000814">
    <property type="entry name" value="TBP"/>
</dbReference>
<dbReference type="GO" id="GO:0003677">
    <property type="term" value="F:DNA binding"/>
    <property type="evidence" value="ECO:0007669"/>
    <property type="project" value="UniProtKB-KW"/>
</dbReference>
<name>A0AA36MPH0_9DINO</name>
<reference evidence="4" key="1">
    <citation type="submission" date="2023-08" db="EMBL/GenBank/DDBJ databases">
        <authorList>
            <person name="Chen Y."/>
            <person name="Shah S."/>
            <person name="Dougan E. K."/>
            <person name="Thang M."/>
            <person name="Chan C."/>
        </authorList>
    </citation>
    <scope>NUCLEOTIDE SEQUENCE</scope>
</reference>
<comment type="caution">
    <text evidence="4">The sequence shown here is derived from an EMBL/GenBank/DDBJ whole genome shotgun (WGS) entry which is preliminary data.</text>
</comment>
<keyword evidence="3" id="KW-0804">Transcription</keyword>
<dbReference type="InterPro" id="IPR012295">
    <property type="entry name" value="TBP_dom_sf"/>
</dbReference>
<dbReference type="PANTHER" id="PTHR10126">
    <property type="entry name" value="TATA-BOX BINDING PROTEIN"/>
    <property type="match status" value="1"/>
</dbReference>
<dbReference type="GO" id="GO:0006352">
    <property type="term" value="P:DNA-templated transcription initiation"/>
    <property type="evidence" value="ECO:0007669"/>
    <property type="project" value="InterPro"/>
</dbReference>
<keyword evidence="5" id="KW-1185">Reference proteome</keyword>
<protein>
    <submittedName>
        <fullName evidence="4">Uncharacterized protein</fullName>
    </submittedName>
</protein>
<evidence type="ECO:0000256" key="2">
    <source>
        <dbReference type="ARBA" id="ARBA00023125"/>
    </source>
</evidence>
<comment type="similarity">
    <text evidence="1">Belongs to the TBP family.</text>
</comment>
<dbReference type="Pfam" id="PF00352">
    <property type="entry name" value="TBP"/>
    <property type="match status" value="1"/>
</dbReference>
<evidence type="ECO:0000256" key="3">
    <source>
        <dbReference type="ARBA" id="ARBA00023163"/>
    </source>
</evidence>
<keyword evidence="2" id="KW-0238">DNA-binding</keyword>
<dbReference type="Gene3D" id="3.30.310.10">
    <property type="entry name" value="TATA-Binding Protein"/>
    <property type="match status" value="1"/>
</dbReference>
<evidence type="ECO:0000313" key="5">
    <source>
        <dbReference type="Proteomes" id="UP001178507"/>
    </source>
</evidence>